<evidence type="ECO:0000259" key="6">
    <source>
        <dbReference type="PROSITE" id="PS50109"/>
    </source>
</evidence>
<dbReference type="AlphaFoldDB" id="A0AAW9RKQ0"/>
<keyword evidence="4" id="KW-0808">Transferase</keyword>
<dbReference type="Gene3D" id="1.10.287.130">
    <property type="match status" value="1"/>
</dbReference>
<evidence type="ECO:0000256" key="1">
    <source>
        <dbReference type="ARBA" id="ARBA00000085"/>
    </source>
</evidence>
<dbReference type="SUPFAM" id="SSF47384">
    <property type="entry name" value="Homodimeric domain of signal transducing histidine kinase"/>
    <property type="match status" value="1"/>
</dbReference>
<comment type="caution">
    <text evidence="7">The sequence shown here is derived from an EMBL/GenBank/DDBJ whole genome shotgun (WGS) entry which is preliminary data.</text>
</comment>
<accession>A0AAW9RKQ0</accession>
<keyword evidence="8" id="KW-1185">Reference proteome</keyword>
<dbReference type="GO" id="GO:0009927">
    <property type="term" value="F:histidine phosphotransfer kinase activity"/>
    <property type="evidence" value="ECO:0007669"/>
    <property type="project" value="TreeGrafter"/>
</dbReference>
<dbReference type="SUPFAM" id="SSF55874">
    <property type="entry name" value="ATPase domain of HSP90 chaperone/DNA topoisomerase II/histidine kinase"/>
    <property type="match status" value="1"/>
</dbReference>
<dbReference type="EC" id="2.7.13.3" evidence="2"/>
<reference evidence="7 8" key="1">
    <citation type="submission" date="2024-02" db="EMBL/GenBank/DDBJ databases">
        <title>A novel Wenzhouxiangellaceae bacterium, isolated from coastal sediments.</title>
        <authorList>
            <person name="Du Z.-J."/>
            <person name="Ye Y.-Q."/>
            <person name="Zhang X.-Y."/>
        </authorList>
    </citation>
    <scope>NUCLEOTIDE SEQUENCE [LARGE SCALE GENOMIC DNA]</scope>
    <source>
        <strain evidence="7 8">CH-27</strain>
    </source>
</reference>
<dbReference type="PROSITE" id="PS50109">
    <property type="entry name" value="HIS_KIN"/>
    <property type="match status" value="1"/>
</dbReference>
<dbReference type="InterPro" id="IPR005467">
    <property type="entry name" value="His_kinase_dom"/>
</dbReference>
<gene>
    <name evidence="7" type="ORF">V3330_17885</name>
</gene>
<dbReference type="PRINTS" id="PR00344">
    <property type="entry name" value="BCTRLSENSOR"/>
</dbReference>
<evidence type="ECO:0000256" key="2">
    <source>
        <dbReference type="ARBA" id="ARBA00012438"/>
    </source>
</evidence>
<evidence type="ECO:0000256" key="4">
    <source>
        <dbReference type="ARBA" id="ARBA00022679"/>
    </source>
</evidence>
<dbReference type="Pfam" id="PF00512">
    <property type="entry name" value="HisKA"/>
    <property type="match status" value="1"/>
</dbReference>
<dbReference type="SMART" id="SM00387">
    <property type="entry name" value="HATPase_c"/>
    <property type="match status" value="1"/>
</dbReference>
<dbReference type="InterPro" id="IPR036890">
    <property type="entry name" value="HATPase_C_sf"/>
</dbReference>
<keyword evidence="3" id="KW-0597">Phosphoprotein</keyword>
<protein>
    <recommendedName>
        <fullName evidence="2">histidine kinase</fullName>
        <ecNumber evidence="2">2.7.13.3</ecNumber>
    </recommendedName>
</protein>
<feature type="domain" description="Histidine kinase" evidence="6">
    <location>
        <begin position="28"/>
        <end position="242"/>
    </location>
</feature>
<evidence type="ECO:0000313" key="7">
    <source>
        <dbReference type="EMBL" id="MEJ8569503.1"/>
    </source>
</evidence>
<proteinExistence type="predicted"/>
<dbReference type="EMBL" id="JAZHOG010000014">
    <property type="protein sequence ID" value="MEJ8569503.1"/>
    <property type="molecule type" value="Genomic_DNA"/>
</dbReference>
<dbReference type="CDD" id="cd00082">
    <property type="entry name" value="HisKA"/>
    <property type="match status" value="1"/>
</dbReference>
<dbReference type="InterPro" id="IPR003661">
    <property type="entry name" value="HisK_dim/P_dom"/>
</dbReference>
<dbReference type="InterPro" id="IPR003594">
    <property type="entry name" value="HATPase_dom"/>
</dbReference>
<dbReference type="PANTHER" id="PTHR43047">
    <property type="entry name" value="TWO-COMPONENT HISTIDINE PROTEIN KINASE"/>
    <property type="match status" value="1"/>
</dbReference>
<comment type="catalytic activity">
    <reaction evidence="1">
        <text>ATP + protein L-histidine = ADP + protein N-phospho-L-histidine.</text>
        <dbReference type="EC" id="2.7.13.3"/>
    </reaction>
</comment>
<dbReference type="GO" id="GO:0005886">
    <property type="term" value="C:plasma membrane"/>
    <property type="evidence" value="ECO:0007669"/>
    <property type="project" value="TreeGrafter"/>
</dbReference>
<dbReference type="RefSeq" id="WP_354696826.1">
    <property type="nucleotide sequence ID" value="NZ_JAZHOG010000014.1"/>
</dbReference>
<dbReference type="GO" id="GO:0000155">
    <property type="term" value="F:phosphorelay sensor kinase activity"/>
    <property type="evidence" value="ECO:0007669"/>
    <property type="project" value="InterPro"/>
</dbReference>
<evidence type="ECO:0000313" key="8">
    <source>
        <dbReference type="Proteomes" id="UP001359886"/>
    </source>
</evidence>
<dbReference type="Gene3D" id="3.30.565.10">
    <property type="entry name" value="Histidine kinase-like ATPase, C-terminal domain"/>
    <property type="match status" value="1"/>
</dbReference>
<keyword evidence="5 7" id="KW-0418">Kinase</keyword>
<dbReference type="SMART" id="SM00388">
    <property type="entry name" value="HisKA"/>
    <property type="match status" value="1"/>
</dbReference>
<dbReference type="Proteomes" id="UP001359886">
    <property type="component" value="Unassembled WGS sequence"/>
</dbReference>
<evidence type="ECO:0000256" key="5">
    <source>
        <dbReference type="ARBA" id="ARBA00022777"/>
    </source>
</evidence>
<name>A0AAW9RKQ0_9GAMM</name>
<dbReference type="Pfam" id="PF02518">
    <property type="entry name" value="HATPase_c"/>
    <property type="match status" value="1"/>
</dbReference>
<sequence>MSRKSDFKSSERTAMTATGGDSSRILALLRHELKTPLAGLLALANELSRVPLPTRSRAVVQALESSARHLSGMIDSLSWQAPARISRPVHGPLAVDRFFDSLLTAHWPNARARHLGLYLEIDPRVAEFWQVDGIRLRAVLDNLLSNALHATREGFVYLRVRPAGNGRTECSLEDTGSGVAEMPDQAYAWGWRGPGESLRRPDGSGIGLYVCRRLARELGGDLEHGPRVGGGSVFRLRLPVGPMPVHMRHRSRLLRAVACQLVLDSPERGIAGSILGRIGVSALEVASPDWSRVESAGNVVICHQGNLPRRIGGGSARRPADAPVLVYRADRGTADGPPAIDREIRDFAPLRVRALPRPLMRTAMEALLLEASLASAGVQPGAEPGG</sequence>
<evidence type="ECO:0000256" key="3">
    <source>
        <dbReference type="ARBA" id="ARBA00022553"/>
    </source>
</evidence>
<dbReference type="PANTHER" id="PTHR43047:SF72">
    <property type="entry name" value="OSMOSENSING HISTIDINE PROTEIN KINASE SLN1"/>
    <property type="match status" value="1"/>
</dbReference>
<organism evidence="7 8">
    <name type="scientific">Elongatibacter sediminis</name>
    <dbReference type="NCBI Taxonomy" id="3119006"/>
    <lineage>
        <taxon>Bacteria</taxon>
        <taxon>Pseudomonadati</taxon>
        <taxon>Pseudomonadota</taxon>
        <taxon>Gammaproteobacteria</taxon>
        <taxon>Chromatiales</taxon>
        <taxon>Wenzhouxiangellaceae</taxon>
        <taxon>Elongatibacter</taxon>
    </lineage>
</organism>
<dbReference type="InterPro" id="IPR004358">
    <property type="entry name" value="Sig_transdc_His_kin-like_C"/>
</dbReference>
<dbReference type="InterPro" id="IPR036097">
    <property type="entry name" value="HisK_dim/P_sf"/>
</dbReference>